<keyword evidence="1" id="KW-0808">Transferase</keyword>
<dbReference type="EMBL" id="BONK01000003">
    <property type="protein sequence ID" value="GIG20312.1"/>
    <property type="molecule type" value="Genomic_DNA"/>
</dbReference>
<proteinExistence type="predicted"/>
<evidence type="ECO:0000313" key="2">
    <source>
        <dbReference type="Proteomes" id="UP000632740"/>
    </source>
</evidence>
<dbReference type="GO" id="GO:0005975">
    <property type="term" value="P:carbohydrate metabolic process"/>
    <property type="evidence" value="ECO:0007669"/>
    <property type="project" value="InterPro"/>
</dbReference>
<keyword evidence="2" id="KW-1185">Reference proteome</keyword>
<dbReference type="SUPFAM" id="SSF48208">
    <property type="entry name" value="Six-hairpin glycosidases"/>
    <property type="match status" value="1"/>
</dbReference>
<organism evidence="1 2">
    <name type="scientific">Cellulomonas chitinilytica</name>
    <dbReference type="NCBI Taxonomy" id="398759"/>
    <lineage>
        <taxon>Bacteria</taxon>
        <taxon>Bacillati</taxon>
        <taxon>Actinomycetota</taxon>
        <taxon>Actinomycetes</taxon>
        <taxon>Micrococcales</taxon>
        <taxon>Cellulomonadaceae</taxon>
        <taxon>Cellulomonas</taxon>
    </lineage>
</organism>
<reference evidence="1" key="1">
    <citation type="submission" date="2021-01" db="EMBL/GenBank/DDBJ databases">
        <title>Whole genome shotgun sequence of Cellulomonas chitinilytica NBRC 110799.</title>
        <authorList>
            <person name="Komaki H."/>
            <person name="Tamura T."/>
        </authorList>
    </citation>
    <scope>NUCLEOTIDE SEQUENCE</scope>
    <source>
        <strain evidence="1">NBRC 110799</strain>
    </source>
</reference>
<gene>
    <name evidence="1" type="ORF">Cch01nite_10360</name>
</gene>
<dbReference type="RefSeq" id="WP_203749528.1">
    <property type="nucleotide sequence ID" value="NZ_BONK01000003.1"/>
</dbReference>
<evidence type="ECO:0000313" key="1">
    <source>
        <dbReference type="EMBL" id="GIG20312.1"/>
    </source>
</evidence>
<sequence>MRATTAPGRAGPDRTVRLDHLVRLTTPTGLFEHALGSEPRVEHGMCVDDVARALVVMARSEHSDPEAEILTRTYLTFVRSAQRPGGLLHNRRSPDGQWLDEPSTDDHWGRAVWALGTAAAHLWDGELAAVAKLGATSALAARSPHPRAMAYAALGAVELLRADPRHGGALRLLDEARAVLPRPGSDLGWPWPEARLTYANAVLPEALMAVGDVFADDALLADGLGLLDWLVTVQTTDGHLSMVPAGGRGPDDDRPGFDQQPIEVAALAEAAARARRLTGDRAWDVVLERCTAWFEGDNDAGVPVRDAATGGGFDGLEPTGVNQNQGAESTLAWLACAQLVGAGRPRAAR</sequence>
<name>A0A919P1A6_9CELL</name>
<dbReference type="InterPro" id="IPR008928">
    <property type="entry name" value="6-hairpin_glycosidase_sf"/>
</dbReference>
<dbReference type="Proteomes" id="UP000632740">
    <property type="component" value="Unassembled WGS sequence"/>
</dbReference>
<protein>
    <submittedName>
        <fullName evidence="1">Glycosyl transferase</fullName>
    </submittedName>
</protein>
<dbReference type="GO" id="GO:0016740">
    <property type="term" value="F:transferase activity"/>
    <property type="evidence" value="ECO:0007669"/>
    <property type="project" value="UniProtKB-KW"/>
</dbReference>
<dbReference type="AlphaFoldDB" id="A0A919P1A6"/>
<accession>A0A919P1A6</accession>
<comment type="caution">
    <text evidence="1">The sequence shown here is derived from an EMBL/GenBank/DDBJ whole genome shotgun (WGS) entry which is preliminary data.</text>
</comment>